<dbReference type="Proteomes" id="UP000693970">
    <property type="component" value="Unassembled WGS sequence"/>
</dbReference>
<reference evidence="1" key="2">
    <citation type="submission" date="2021-04" db="EMBL/GenBank/DDBJ databases">
        <authorList>
            <person name="Podell S."/>
        </authorList>
    </citation>
    <scope>NUCLEOTIDE SEQUENCE</scope>
    <source>
        <strain evidence="1">Hildebrandi</strain>
    </source>
</reference>
<evidence type="ECO:0000313" key="1">
    <source>
        <dbReference type="EMBL" id="KAG7354794.1"/>
    </source>
</evidence>
<name>A0A9K3PRN0_9STRA</name>
<dbReference type="OrthoDB" id="270449at2759"/>
<gene>
    <name evidence="1" type="ORF">IV203_004150</name>
</gene>
<dbReference type="CDD" id="cd06233">
    <property type="entry name" value="M14-like"/>
    <property type="match status" value="1"/>
</dbReference>
<dbReference type="AlphaFoldDB" id="A0A9K3PRN0"/>
<dbReference type="EMBL" id="JAGRRH010000016">
    <property type="protein sequence ID" value="KAG7354794.1"/>
    <property type="molecule type" value="Genomic_DNA"/>
</dbReference>
<proteinExistence type="predicted"/>
<protein>
    <submittedName>
        <fullName evidence="1">DUF2817 domain containing protein</fullName>
    </submittedName>
</protein>
<keyword evidence="2" id="KW-1185">Reference proteome</keyword>
<reference evidence="1" key="1">
    <citation type="journal article" date="2021" name="Sci. Rep.">
        <title>Diploid genomic architecture of Nitzschia inconspicua, an elite biomass production diatom.</title>
        <authorList>
            <person name="Oliver A."/>
            <person name="Podell S."/>
            <person name="Pinowska A."/>
            <person name="Traller J.C."/>
            <person name="Smith S.R."/>
            <person name="McClure R."/>
            <person name="Beliaev A."/>
            <person name="Bohutskyi P."/>
            <person name="Hill E.A."/>
            <person name="Rabines A."/>
            <person name="Zheng H."/>
            <person name="Allen L.Z."/>
            <person name="Kuo A."/>
            <person name="Grigoriev I.V."/>
            <person name="Allen A.E."/>
            <person name="Hazlebeck D."/>
            <person name="Allen E.E."/>
        </authorList>
    </citation>
    <scope>NUCLEOTIDE SEQUENCE</scope>
    <source>
        <strain evidence="1">Hildebrandi</strain>
    </source>
</reference>
<sequence length="470" mass="53015">MPSFSRLIIIQVVVILTSALYNFFTKYFDDTVCSKDPPITLKLKNDEEQVYSWDDTCQLYSLDYKEARSKFRAAIQLYENVETFSFPVAIDSSNEPLTIDVAIFPGNTQEYGTIVHSSGLHGVEGYAGSAIQLALLQKDVLPLSGNNRPTIIFLHALNPVGMQEHRRSNENNVDLNRNSIHGNMEDFVNRRDPNIANYDSFRRFLSPTDPDGFFIDPTPWYRTVGIWINLLPQLYKYGFVALKRAMVSGQYHHPRGIFYGGKELQPSLQHIQFFWNQRSDLFRDAPSLVWIDVHTGLGPFGKDSIHYHATSPNGAISRFRQTAAELHNQHFFTSHSVTTSVTQGETSEAFVGYDLTKGMMTSFFAKAYNGSGLFITQEFGTLPAILVGRGLILDNMLYQENIRSKTKPSDGSTTQSVGSGRQDHSYRSPFLLNVFFPQSTTWRASVVRRGVALVVQCLQMSSKANTSSYL</sequence>
<dbReference type="InterPro" id="IPR021259">
    <property type="entry name" value="DUF2817"/>
</dbReference>
<accession>A0A9K3PRN0</accession>
<organism evidence="1 2">
    <name type="scientific">Nitzschia inconspicua</name>
    <dbReference type="NCBI Taxonomy" id="303405"/>
    <lineage>
        <taxon>Eukaryota</taxon>
        <taxon>Sar</taxon>
        <taxon>Stramenopiles</taxon>
        <taxon>Ochrophyta</taxon>
        <taxon>Bacillariophyta</taxon>
        <taxon>Bacillariophyceae</taxon>
        <taxon>Bacillariophycidae</taxon>
        <taxon>Bacillariales</taxon>
        <taxon>Bacillariaceae</taxon>
        <taxon>Nitzschia</taxon>
    </lineage>
</organism>
<dbReference type="Pfam" id="PF10994">
    <property type="entry name" value="DUF2817"/>
    <property type="match status" value="1"/>
</dbReference>
<evidence type="ECO:0000313" key="2">
    <source>
        <dbReference type="Proteomes" id="UP000693970"/>
    </source>
</evidence>
<comment type="caution">
    <text evidence="1">The sequence shown here is derived from an EMBL/GenBank/DDBJ whole genome shotgun (WGS) entry which is preliminary data.</text>
</comment>